<dbReference type="Pfam" id="PF01614">
    <property type="entry name" value="IclR_C"/>
    <property type="match status" value="1"/>
</dbReference>
<dbReference type="PROSITE" id="PS51077">
    <property type="entry name" value="HTH_ICLR"/>
    <property type="match status" value="1"/>
</dbReference>
<dbReference type="GO" id="GO:0003677">
    <property type="term" value="F:DNA binding"/>
    <property type="evidence" value="ECO:0007669"/>
    <property type="project" value="UniProtKB-KW"/>
</dbReference>
<evidence type="ECO:0000256" key="1">
    <source>
        <dbReference type="ARBA" id="ARBA00023015"/>
    </source>
</evidence>
<evidence type="ECO:0000259" key="4">
    <source>
        <dbReference type="PROSITE" id="PS51077"/>
    </source>
</evidence>
<protein>
    <submittedName>
        <fullName evidence="6">Transcriptional regulator, IclR family</fullName>
    </submittedName>
</protein>
<organism evidence="6 7">
    <name type="scientific">Propionivibrio dicarboxylicus</name>
    <dbReference type="NCBI Taxonomy" id="83767"/>
    <lineage>
        <taxon>Bacteria</taxon>
        <taxon>Pseudomonadati</taxon>
        <taxon>Pseudomonadota</taxon>
        <taxon>Betaproteobacteria</taxon>
        <taxon>Rhodocyclales</taxon>
        <taxon>Rhodocyclaceae</taxon>
        <taxon>Propionivibrio</taxon>
    </lineage>
</organism>
<name>A0A1G8KK95_9RHOO</name>
<dbReference type="Proteomes" id="UP000198607">
    <property type="component" value="Unassembled WGS sequence"/>
</dbReference>
<dbReference type="InterPro" id="IPR014757">
    <property type="entry name" value="Tscrpt_reg_IclR_C"/>
</dbReference>
<keyword evidence="3" id="KW-0804">Transcription</keyword>
<dbReference type="PANTHER" id="PTHR30136:SF19">
    <property type="entry name" value="DNA-BINDING TRANSCRIPTIONAL REPRESSOR YIAJ"/>
    <property type="match status" value="1"/>
</dbReference>
<dbReference type="PANTHER" id="PTHR30136">
    <property type="entry name" value="HELIX-TURN-HELIX TRANSCRIPTIONAL REGULATOR, ICLR FAMILY"/>
    <property type="match status" value="1"/>
</dbReference>
<proteinExistence type="predicted"/>
<gene>
    <name evidence="6" type="ORF">SAMN05660652_03422</name>
</gene>
<dbReference type="Gene3D" id="3.30.450.40">
    <property type="match status" value="1"/>
</dbReference>
<keyword evidence="7" id="KW-1185">Reference proteome</keyword>
<reference evidence="6 7" key="1">
    <citation type="submission" date="2016-10" db="EMBL/GenBank/DDBJ databases">
        <authorList>
            <person name="de Groot N.N."/>
        </authorList>
    </citation>
    <scope>NUCLEOTIDE SEQUENCE [LARGE SCALE GENOMIC DNA]</scope>
    <source>
        <strain evidence="6 7">DSM 5885</strain>
    </source>
</reference>
<dbReference type="SUPFAM" id="SSF46785">
    <property type="entry name" value="Winged helix' DNA-binding domain"/>
    <property type="match status" value="1"/>
</dbReference>
<feature type="domain" description="IclR-ED" evidence="5">
    <location>
        <begin position="75"/>
        <end position="261"/>
    </location>
</feature>
<keyword evidence="2" id="KW-0238">DNA-binding</keyword>
<dbReference type="InterPro" id="IPR029016">
    <property type="entry name" value="GAF-like_dom_sf"/>
</dbReference>
<dbReference type="EMBL" id="FNCY01000019">
    <property type="protein sequence ID" value="SDI43857.1"/>
    <property type="molecule type" value="Genomic_DNA"/>
</dbReference>
<sequence length="261" mass="28224">MANNDNESPSGTQSLFRGLQLMEELSNYPNGCPLARLAEETGLSKSTAHRLLQGLQSAGYVTAAPTHGSYRLTTKCVAVGQKALSSLNVIHVAARHVEALNLDTGETVNLSSLEDGRAIMIYKLEANRGMIRTRAYVGQHISLYCSAMGKLFLTHAFKGKIDAYWESHRDEITTLTRNTITDLAAMHKEIAAIEKCGYAVDREENEMGICCVAAPIFDVMGNMPYSVSVSLTTAKLKELGEKAVAAKVIATAQKISQELGG</sequence>
<dbReference type="SMART" id="SM00346">
    <property type="entry name" value="HTH_ICLR"/>
    <property type="match status" value="1"/>
</dbReference>
<evidence type="ECO:0000259" key="5">
    <source>
        <dbReference type="PROSITE" id="PS51078"/>
    </source>
</evidence>
<dbReference type="GO" id="GO:0003700">
    <property type="term" value="F:DNA-binding transcription factor activity"/>
    <property type="evidence" value="ECO:0007669"/>
    <property type="project" value="TreeGrafter"/>
</dbReference>
<evidence type="ECO:0000256" key="2">
    <source>
        <dbReference type="ARBA" id="ARBA00023125"/>
    </source>
</evidence>
<dbReference type="STRING" id="83767.SAMN05660652_03422"/>
<dbReference type="AlphaFoldDB" id="A0A1G8KK95"/>
<evidence type="ECO:0000256" key="3">
    <source>
        <dbReference type="ARBA" id="ARBA00023163"/>
    </source>
</evidence>
<keyword evidence="1" id="KW-0805">Transcription regulation</keyword>
<dbReference type="RefSeq" id="WP_245715597.1">
    <property type="nucleotide sequence ID" value="NZ_FNCY01000019.1"/>
</dbReference>
<dbReference type="PROSITE" id="PS51078">
    <property type="entry name" value="ICLR_ED"/>
    <property type="match status" value="1"/>
</dbReference>
<dbReference type="InterPro" id="IPR036388">
    <property type="entry name" value="WH-like_DNA-bd_sf"/>
</dbReference>
<dbReference type="InterPro" id="IPR036390">
    <property type="entry name" value="WH_DNA-bd_sf"/>
</dbReference>
<dbReference type="Pfam" id="PF09339">
    <property type="entry name" value="HTH_IclR"/>
    <property type="match status" value="1"/>
</dbReference>
<dbReference type="SUPFAM" id="SSF55781">
    <property type="entry name" value="GAF domain-like"/>
    <property type="match status" value="1"/>
</dbReference>
<evidence type="ECO:0000313" key="7">
    <source>
        <dbReference type="Proteomes" id="UP000198607"/>
    </source>
</evidence>
<accession>A0A1G8KK95</accession>
<dbReference type="Gene3D" id="1.10.10.10">
    <property type="entry name" value="Winged helix-like DNA-binding domain superfamily/Winged helix DNA-binding domain"/>
    <property type="match status" value="1"/>
</dbReference>
<dbReference type="GO" id="GO:0045892">
    <property type="term" value="P:negative regulation of DNA-templated transcription"/>
    <property type="evidence" value="ECO:0007669"/>
    <property type="project" value="TreeGrafter"/>
</dbReference>
<dbReference type="InterPro" id="IPR050707">
    <property type="entry name" value="HTH_MetabolicPath_Reg"/>
</dbReference>
<dbReference type="InterPro" id="IPR005471">
    <property type="entry name" value="Tscrpt_reg_IclR_N"/>
</dbReference>
<evidence type="ECO:0000313" key="6">
    <source>
        <dbReference type="EMBL" id="SDI43857.1"/>
    </source>
</evidence>
<feature type="domain" description="HTH iclR-type" evidence="4">
    <location>
        <begin position="12"/>
        <end position="74"/>
    </location>
</feature>